<comment type="caution">
    <text evidence="3">The sequence shown here is derived from an EMBL/GenBank/DDBJ whole genome shotgun (WGS) entry which is preliminary data.</text>
</comment>
<evidence type="ECO:0000256" key="1">
    <source>
        <dbReference type="SAM" id="MobiDB-lite"/>
    </source>
</evidence>
<evidence type="ECO:0000256" key="2">
    <source>
        <dbReference type="SAM" id="Phobius"/>
    </source>
</evidence>
<keyword evidence="2" id="KW-0812">Transmembrane</keyword>
<organism evidence="3 4">
    <name type="scientific">Novosphingobium aquiterrae</name>
    <dbReference type="NCBI Taxonomy" id="624388"/>
    <lineage>
        <taxon>Bacteria</taxon>
        <taxon>Pseudomonadati</taxon>
        <taxon>Pseudomonadota</taxon>
        <taxon>Alphaproteobacteria</taxon>
        <taxon>Sphingomonadales</taxon>
        <taxon>Sphingomonadaceae</taxon>
        <taxon>Novosphingobium</taxon>
    </lineage>
</organism>
<feature type="transmembrane region" description="Helical" evidence="2">
    <location>
        <begin position="129"/>
        <end position="147"/>
    </location>
</feature>
<gene>
    <name evidence="3" type="ORF">ACFFF7_08390</name>
</gene>
<feature type="region of interest" description="Disordered" evidence="1">
    <location>
        <begin position="1"/>
        <end position="28"/>
    </location>
</feature>
<evidence type="ECO:0000313" key="4">
    <source>
        <dbReference type="Proteomes" id="UP001589943"/>
    </source>
</evidence>
<proteinExistence type="predicted"/>
<reference evidence="3 4" key="1">
    <citation type="submission" date="2024-09" db="EMBL/GenBank/DDBJ databases">
        <authorList>
            <person name="Sun Q."/>
            <person name="Mori K."/>
        </authorList>
    </citation>
    <scope>NUCLEOTIDE SEQUENCE [LARGE SCALE GENOMIC DNA]</scope>
    <source>
        <strain evidence="3 4">NCAIM B.02537</strain>
    </source>
</reference>
<evidence type="ECO:0000313" key="3">
    <source>
        <dbReference type="EMBL" id="MFC0589427.1"/>
    </source>
</evidence>
<dbReference type="RefSeq" id="WP_379480915.1">
    <property type="nucleotide sequence ID" value="NZ_JBHLTL010000004.1"/>
</dbReference>
<keyword evidence="4" id="KW-1185">Reference proteome</keyword>
<name>A0ABV6PHX6_9SPHN</name>
<keyword evidence="2" id="KW-0472">Membrane</keyword>
<dbReference type="EMBL" id="JBHLTL010000004">
    <property type="protein sequence ID" value="MFC0589427.1"/>
    <property type="molecule type" value="Genomic_DNA"/>
</dbReference>
<keyword evidence="2" id="KW-1133">Transmembrane helix</keyword>
<sequence length="167" mass="18684">MNPSNQEDTDPMPHCLQTPFDREVDAKPEPDWLPHGPTIAAIERGEDLPRLPSRAAKRPHRHWWGLGSDCCYIVIKSGAYLMACWVMAMGLPLMFLLLLTGGQMDMTFAFMGSLFGAFVDATPDRQYAFASQATWLLIALATAVAAWRLPRFLGEVSDGLKTWRKES</sequence>
<protein>
    <submittedName>
        <fullName evidence="3">Uncharacterized protein</fullName>
    </submittedName>
</protein>
<dbReference type="Proteomes" id="UP001589943">
    <property type="component" value="Unassembled WGS sequence"/>
</dbReference>
<accession>A0ABV6PHX6</accession>
<feature type="transmembrane region" description="Helical" evidence="2">
    <location>
        <begin position="78"/>
        <end position="99"/>
    </location>
</feature>